<dbReference type="Pfam" id="PF03357">
    <property type="entry name" value="Snf7"/>
    <property type="match status" value="1"/>
</dbReference>
<protein>
    <submittedName>
        <fullName evidence="3">Charged multivesicular body protein 1</fullName>
    </submittedName>
</protein>
<sequence length="257" mass="29495">MCVLVLFLFVSCSLFYLTTYLFRYFLLQEKKKITSDFPSNPHSYPSSLCAAMSIDKLMDIQFQLKFTTKQFAKNATRCEKEQKQAMFKCKQAMEKNNMEGARIYAENSIRKKNESINHLRLAARMDAVVSRMDTAIKMKMVTKNMGDMVKGMDKVLKSMDPEKISKIMDQFEQQFETIDVTSAYMEGAIGQSTAGTTPEDEVNNLMSQVADEHGLDIKDQLDDKLRISSKMPQNEQPQQAREEDDDLENRLAALRGR</sequence>
<gene>
    <name evidence="3" type="ORF">STCU_05468</name>
</gene>
<feature type="transmembrane region" description="Helical" evidence="2">
    <location>
        <begin position="6"/>
        <end position="26"/>
    </location>
</feature>
<dbReference type="EMBL" id="ATMH01005468">
    <property type="protein sequence ID" value="EPY27870.1"/>
    <property type="molecule type" value="Genomic_DNA"/>
</dbReference>
<feature type="compositionally biased region" description="Polar residues" evidence="1">
    <location>
        <begin position="230"/>
        <end position="239"/>
    </location>
</feature>
<dbReference type="Proteomes" id="UP000015354">
    <property type="component" value="Unassembled WGS sequence"/>
</dbReference>
<evidence type="ECO:0000256" key="2">
    <source>
        <dbReference type="SAM" id="Phobius"/>
    </source>
</evidence>
<name>S9VWF3_9TRYP</name>
<dbReference type="GO" id="GO:0007034">
    <property type="term" value="P:vacuolar transport"/>
    <property type="evidence" value="ECO:0007669"/>
    <property type="project" value="InterPro"/>
</dbReference>
<evidence type="ECO:0000313" key="4">
    <source>
        <dbReference type="Proteomes" id="UP000015354"/>
    </source>
</evidence>
<dbReference type="PANTHER" id="PTHR10476">
    <property type="entry name" value="CHARGED MULTIVESICULAR BODY PROTEIN"/>
    <property type="match status" value="1"/>
</dbReference>
<accession>S9VWF3</accession>
<dbReference type="Gene3D" id="6.10.140.1230">
    <property type="match status" value="1"/>
</dbReference>
<feature type="region of interest" description="Disordered" evidence="1">
    <location>
        <begin position="219"/>
        <end position="257"/>
    </location>
</feature>
<reference evidence="3 4" key="1">
    <citation type="journal article" date="2013" name="PLoS ONE">
        <title>Predicting the Proteins of Angomonas deanei, Strigomonas culicis and Their Respective Endosymbionts Reveals New Aspects of the Trypanosomatidae Family.</title>
        <authorList>
            <person name="Motta M.C."/>
            <person name="Martins A.C."/>
            <person name="de Souza S.S."/>
            <person name="Catta-Preta C.M."/>
            <person name="Silva R."/>
            <person name="Klein C.C."/>
            <person name="de Almeida L.G."/>
            <person name="de Lima Cunha O."/>
            <person name="Ciapina L.P."/>
            <person name="Brocchi M."/>
            <person name="Colabardini A.C."/>
            <person name="de Araujo Lima B."/>
            <person name="Machado C.R."/>
            <person name="de Almeida Soares C.M."/>
            <person name="Probst C.M."/>
            <person name="de Menezes C.B."/>
            <person name="Thompson C.E."/>
            <person name="Bartholomeu D.C."/>
            <person name="Gradia D.F."/>
            <person name="Pavoni D.P."/>
            <person name="Grisard E.C."/>
            <person name="Fantinatti-Garboggini F."/>
            <person name="Marchini F.K."/>
            <person name="Rodrigues-Luiz G.F."/>
            <person name="Wagner G."/>
            <person name="Goldman G.H."/>
            <person name="Fietto J.L."/>
            <person name="Elias M.C."/>
            <person name="Goldman M.H."/>
            <person name="Sagot M.F."/>
            <person name="Pereira M."/>
            <person name="Stoco P.H."/>
            <person name="de Mendonca-Neto R.P."/>
            <person name="Teixeira S.M."/>
            <person name="Maciel T.E."/>
            <person name="de Oliveira Mendes T.A."/>
            <person name="Urmenyi T.P."/>
            <person name="de Souza W."/>
            <person name="Schenkman S."/>
            <person name="de Vasconcelos A.T."/>
        </authorList>
    </citation>
    <scope>NUCLEOTIDE SEQUENCE [LARGE SCALE GENOMIC DNA]</scope>
</reference>
<evidence type="ECO:0000313" key="3">
    <source>
        <dbReference type="EMBL" id="EPY27870.1"/>
    </source>
</evidence>
<organism evidence="3 4">
    <name type="scientific">Strigomonas culicis</name>
    <dbReference type="NCBI Taxonomy" id="28005"/>
    <lineage>
        <taxon>Eukaryota</taxon>
        <taxon>Discoba</taxon>
        <taxon>Euglenozoa</taxon>
        <taxon>Kinetoplastea</taxon>
        <taxon>Metakinetoplastina</taxon>
        <taxon>Trypanosomatida</taxon>
        <taxon>Trypanosomatidae</taxon>
        <taxon>Strigomonadinae</taxon>
        <taxon>Strigomonas</taxon>
    </lineage>
</organism>
<dbReference type="AlphaFoldDB" id="S9VWF3"/>
<comment type="caution">
    <text evidence="3">The sequence shown here is derived from an EMBL/GenBank/DDBJ whole genome shotgun (WGS) entry which is preliminary data.</text>
</comment>
<proteinExistence type="predicted"/>
<dbReference type="InterPro" id="IPR005024">
    <property type="entry name" value="Snf7_fam"/>
</dbReference>
<dbReference type="OrthoDB" id="10266568at2759"/>
<evidence type="ECO:0000256" key="1">
    <source>
        <dbReference type="SAM" id="MobiDB-lite"/>
    </source>
</evidence>
<keyword evidence="2" id="KW-1133">Transmembrane helix</keyword>
<keyword evidence="2" id="KW-0812">Transmembrane</keyword>
<keyword evidence="4" id="KW-1185">Reference proteome</keyword>
<keyword evidence="2" id="KW-0472">Membrane</keyword>